<comment type="similarity">
    <text evidence="1">Belongs to the sorting nexin family.</text>
</comment>
<evidence type="ECO:0000256" key="3">
    <source>
        <dbReference type="SAM" id="Coils"/>
    </source>
</evidence>
<dbReference type="EMBL" id="LR790603">
    <property type="protein sequence ID" value="CAB3266465.1"/>
    <property type="molecule type" value="mRNA"/>
</dbReference>
<name>A0A6F9DUB5_9ASCI</name>
<evidence type="ECO:0000259" key="4">
    <source>
        <dbReference type="Pfam" id="PF00787"/>
    </source>
</evidence>
<dbReference type="InterPro" id="IPR001683">
    <property type="entry name" value="PX_dom"/>
</dbReference>
<dbReference type="InterPro" id="IPR036871">
    <property type="entry name" value="PX_dom_sf"/>
</dbReference>
<feature type="domain" description="PX" evidence="4">
    <location>
        <begin position="40"/>
        <end position="133"/>
    </location>
</feature>
<reference evidence="5" key="1">
    <citation type="submission" date="2020-04" db="EMBL/GenBank/DDBJ databases">
        <authorList>
            <person name="Neveu A P."/>
        </authorList>
    </citation>
    <scope>NUCLEOTIDE SEQUENCE</scope>
    <source>
        <tissue evidence="5">Whole embryo</tissue>
    </source>
</reference>
<dbReference type="GO" id="GO:0035091">
    <property type="term" value="F:phosphatidylinositol binding"/>
    <property type="evidence" value="ECO:0007669"/>
    <property type="project" value="InterPro"/>
</dbReference>
<sequence length="369" mass="42076">MTEPNGLSPFKPVFSSKVPNAAKNGENVEFFVESTKNGSERATVVIRVHEDFVWLLHCLKTQDNVTSIIFPPLPAQPTTSLQAAEKKTKKQAGEKAKILVGDNYDEHCRAYEKFLDLCTQHPRLGHSNVLQAFAFEKDPPAKVKVKRNFFEAVTKAVDDIRLANYKDNDESFQQIRVNNNENLKNMKEASNRFQQIVNSEHRISNLYRDIHDGVKALAASDENTMKTDSLFQLFGSALEHSSEESNVIAINRQRSLGAVLQLYSGFAKSEHEMLQKRVQKMVELENAKKTFEKAKPQKKQQAEETMKRLERELNDMTELAKPELERHNRQRLLTMQSALVQLADSEIKNARDGLAVFTKLYSDVQKVQL</sequence>
<evidence type="ECO:0000256" key="1">
    <source>
        <dbReference type="ARBA" id="ARBA00010883"/>
    </source>
</evidence>
<keyword evidence="2" id="KW-0653">Protein transport</keyword>
<dbReference type="Pfam" id="PF00787">
    <property type="entry name" value="PX"/>
    <property type="match status" value="1"/>
</dbReference>
<dbReference type="PANTHER" id="PTHR45850:SF2">
    <property type="entry name" value="SORTING NEXIN-5-LIKE"/>
    <property type="match status" value="1"/>
</dbReference>
<dbReference type="InterPro" id="IPR027267">
    <property type="entry name" value="AH/BAR_dom_sf"/>
</dbReference>
<evidence type="ECO:0000313" key="5">
    <source>
        <dbReference type="EMBL" id="CAB3266465.1"/>
    </source>
</evidence>
<protein>
    <submittedName>
        <fullName evidence="5">Sorting nexin-5</fullName>
    </submittedName>
</protein>
<dbReference type="AlphaFoldDB" id="A0A6F9DUB5"/>
<keyword evidence="2" id="KW-0813">Transport</keyword>
<dbReference type="GO" id="GO:0015031">
    <property type="term" value="P:protein transport"/>
    <property type="evidence" value="ECO:0007669"/>
    <property type="project" value="UniProtKB-KW"/>
</dbReference>
<gene>
    <name evidence="5" type="primary">Snx5</name>
</gene>
<evidence type="ECO:0000256" key="2">
    <source>
        <dbReference type="ARBA" id="ARBA00022927"/>
    </source>
</evidence>
<keyword evidence="3" id="KW-0175">Coiled coil</keyword>
<dbReference type="Gene3D" id="3.30.1520.10">
    <property type="entry name" value="Phox-like domain"/>
    <property type="match status" value="1"/>
</dbReference>
<dbReference type="Gene3D" id="1.20.1270.60">
    <property type="entry name" value="Arfaptin homology (AH) domain/BAR domain"/>
    <property type="match status" value="1"/>
</dbReference>
<organism evidence="5">
    <name type="scientific">Phallusia mammillata</name>
    <dbReference type="NCBI Taxonomy" id="59560"/>
    <lineage>
        <taxon>Eukaryota</taxon>
        <taxon>Metazoa</taxon>
        <taxon>Chordata</taxon>
        <taxon>Tunicata</taxon>
        <taxon>Ascidiacea</taxon>
        <taxon>Phlebobranchia</taxon>
        <taxon>Ascidiidae</taxon>
        <taxon>Phallusia</taxon>
    </lineage>
</organism>
<accession>A0A6F9DUB5</accession>
<proteinExistence type="evidence at transcript level"/>
<dbReference type="SUPFAM" id="SSF64268">
    <property type="entry name" value="PX domain"/>
    <property type="match status" value="1"/>
</dbReference>
<dbReference type="PANTHER" id="PTHR45850">
    <property type="entry name" value="SORTING NEXIN FAMILY MEMBER"/>
    <property type="match status" value="1"/>
</dbReference>
<feature type="coiled-coil region" evidence="3">
    <location>
        <begin position="292"/>
        <end position="319"/>
    </location>
</feature>